<evidence type="ECO:0000256" key="1">
    <source>
        <dbReference type="ARBA" id="ARBA00007409"/>
    </source>
</evidence>
<feature type="transmembrane region" description="Helical" evidence="2">
    <location>
        <begin position="28"/>
        <end position="52"/>
    </location>
</feature>
<dbReference type="EMBL" id="CAJNDS010000027">
    <property type="protein sequence ID" value="CAE6923893.1"/>
    <property type="molecule type" value="Genomic_DNA"/>
</dbReference>
<keyword evidence="2" id="KW-1133">Transmembrane helix</keyword>
<dbReference type="InterPro" id="IPR036249">
    <property type="entry name" value="Thioredoxin-like_sf"/>
</dbReference>
<comment type="similarity">
    <text evidence="1">Belongs to the GST superfamily.</text>
</comment>
<evidence type="ECO:0000259" key="3">
    <source>
        <dbReference type="PROSITE" id="PS50404"/>
    </source>
</evidence>
<comment type="caution">
    <text evidence="5">The sequence shown here is derived from an EMBL/GenBank/DDBJ whole genome shotgun (WGS) entry which is preliminary data.</text>
</comment>
<keyword evidence="2" id="KW-0472">Membrane</keyword>
<protein>
    <submittedName>
        <fullName evidence="5">YfcG protein</fullName>
    </submittedName>
</protein>
<name>A0A812GIK2_9DINO</name>
<dbReference type="InterPro" id="IPR040079">
    <property type="entry name" value="Glutathione_S-Trfase"/>
</dbReference>
<feature type="domain" description="GST C-terminal" evidence="4">
    <location>
        <begin position="166"/>
        <end position="293"/>
    </location>
</feature>
<dbReference type="SFLD" id="SFLDG01151">
    <property type="entry name" value="Main.2:_Nu-like"/>
    <property type="match status" value="1"/>
</dbReference>
<dbReference type="PROSITE" id="PS50405">
    <property type="entry name" value="GST_CTER"/>
    <property type="match status" value="1"/>
</dbReference>
<gene>
    <name evidence="5" type="primary">yfcG</name>
    <name evidence="5" type="ORF">SNAT2548_LOCUS567</name>
</gene>
<sequence length="321" mass="36123">MSAGWSGQHVRDVRITPHRQRLKQSYSAVFRVSAAGLACWFASSLCFASMAVTRTPGKSQLARQISFEDAWKPSGHSRFCCLIYATQNGWKLPILFEELQFPYDWCLVDFAKNEQKSSEFLKINPNGRIPALIDRERNVAVAESGAILEYICETLNSNLLPTKETNLEKHLQCKQWLYWQVSALGPMMGQSMYFNRIAATKGEVDSFSIARFGKEAERCLQMLDDQLCDSKGPFLLGEEVSAVDVACFAYAASAYWACVDISHMKKLQAWLQHLHERPSFKTGLTIPFARPAFFGPPWATEADIEAEIGANAAQFTIPEKK</sequence>
<dbReference type="AlphaFoldDB" id="A0A812GIK2"/>
<dbReference type="SFLD" id="SFLDS00019">
    <property type="entry name" value="Glutathione_Transferase_(cytos"/>
    <property type="match status" value="1"/>
</dbReference>
<evidence type="ECO:0000313" key="6">
    <source>
        <dbReference type="Proteomes" id="UP000604046"/>
    </source>
</evidence>
<organism evidence="5 6">
    <name type="scientific">Symbiodinium natans</name>
    <dbReference type="NCBI Taxonomy" id="878477"/>
    <lineage>
        <taxon>Eukaryota</taxon>
        <taxon>Sar</taxon>
        <taxon>Alveolata</taxon>
        <taxon>Dinophyceae</taxon>
        <taxon>Suessiales</taxon>
        <taxon>Symbiodiniaceae</taxon>
        <taxon>Symbiodinium</taxon>
    </lineage>
</organism>
<keyword evidence="6" id="KW-1185">Reference proteome</keyword>
<dbReference type="InterPro" id="IPR010987">
    <property type="entry name" value="Glutathione-S-Trfase_C-like"/>
</dbReference>
<dbReference type="InterPro" id="IPR004045">
    <property type="entry name" value="Glutathione_S-Trfase_N"/>
</dbReference>
<dbReference type="CDD" id="cd03048">
    <property type="entry name" value="GST_N_Ure2p_like"/>
    <property type="match status" value="1"/>
</dbReference>
<evidence type="ECO:0000259" key="4">
    <source>
        <dbReference type="PROSITE" id="PS50405"/>
    </source>
</evidence>
<dbReference type="SFLD" id="SFLDG00358">
    <property type="entry name" value="Main_(cytGST)"/>
    <property type="match status" value="1"/>
</dbReference>
<dbReference type="InterPro" id="IPR004046">
    <property type="entry name" value="GST_C"/>
</dbReference>
<proteinExistence type="inferred from homology"/>
<dbReference type="SUPFAM" id="SSF52833">
    <property type="entry name" value="Thioredoxin-like"/>
    <property type="match status" value="1"/>
</dbReference>
<feature type="domain" description="GST N-terminal" evidence="3">
    <location>
        <begin position="76"/>
        <end position="159"/>
    </location>
</feature>
<dbReference type="Pfam" id="PF02798">
    <property type="entry name" value="GST_N"/>
    <property type="match status" value="1"/>
</dbReference>
<dbReference type="Proteomes" id="UP000604046">
    <property type="component" value="Unassembled WGS sequence"/>
</dbReference>
<dbReference type="Gene3D" id="3.40.30.10">
    <property type="entry name" value="Glutaredoxin"/>
    <property type="match status" value="1"/>
</dbReference>
<dbReference type="SUPFAM" id="SSF47616">
    <property type="entry name" value="GST C-terminal domain-like"/>
    <property type="match status" value="1"/>
</dbReference>
<dbReference type="InterPro" id="IPR036282">
    <property type="entry name" value="Glutathione-S-Trfase_C_sf"/>
</dbReference>
<dbReference type="OrthoDB" id="441713at2759"/>
<accession>A0A812GIK2</accession>
<dbReference type="Gene3D" id="1.20.1050.10">
    <property type="match status" value="1"/>
</dbReference>
<reference evidence="5" key="1">
    <citation type="submission" date="2021-02" db="EMBL/GenBank/DDBJ databases">
        <authorList>
            <person name="Dougan E. K."/>
            <person name="Rhodes N."/>
            <person name="Thang M."/>
            <person name="Chan C."/>
        </authorList>
    </citation>
    <scope>NUCLEOTIDE SEQUENCE</scope>
</reference>
<dbReference type="Pfam" id="PF14497">
    <property type="entry name" value="GST_C_3"/>
    <property type="match status" value="1"/>
</dbReference>
<evidence type="ECO:0000256" key="2">
    <source>
        <dbReference type="SAM" id="Phobius"/>
    </source>
</evidence>
<dbReference type="PANTHER" id="PTHR44051">
    <property type="entry name" value="GLUTATHIONE S-TRANSFERASE-RELATED"/>
    <property type="match status" value="1"/>
</dbReference>
<keyword evidence="2" id="KW-0812">Transmembrane</keyword>
<evidence type="ECO:0000313" key="5">
    <source>
        <dbReference type="EMBL" id="CAE6923893.1"/>
    </source>
</evidence>
<dbReference type="PROSITE" id="PS50404">
    <property type="entry name" value="GST_NTER"/>
    <property type="match status" value="1"/>
</dbReference>
<dbReference type="PANTHER" id="PTHR44051:SF8">
    <property type="entry name" value="GLUTATHIONE S-TRANSFERASE GSTA"/>
    <property type="match status" value="1"/>
</dbReference>